<dbReference type="InterPro" id="IPR016192">
    <property type="entry name" value="APOBEC/CMP_deaminase_Zn-bd"/>
</dbReference>
<dbReference type="SUPFAM" id="SSF53927">
    <property type="entry name" value="Cytidine deaminase-like"/>
    <property type="match status" value="1"/>
</dbReference>
<dbReference type="NCBIfam" id="NF004064">
    <property type="entry name" value="PRK05578.1"/>
    <property type="match status" value="1"/>
</dbReference>
<gene>
    <name evidence="6" type="ORF">KEM10_16525</name>
</gene>
<reference evidence="6 7" key="1">
    <citation type="journal article" date="2015" name="Int. J. Syst. Evol. Microbiol.">
        <title>Carboxylicivirga linearis sp. nov., isolated from a sea cucumber culture pond.</title>
        <authorList>
            <person name="Wang F.Q."/>
            <person name="Zhou Y.X."/>
            <person name="Lin X.Z."/>
            <person name="Chen G.J."/>
            <person name="Du Z.J."/>
        </authorList>
    </citation>
    <scope>NUCLEOTIDE SEQUENCE [LARGE SCALE GENOMIC DNA]</scope>
    <source>
        <strain evidence="6 7">FB218</strain>
    </source>
</reference>
<evidence type="ECO:0000256" key="4">
    <source>
        <dbReference type="ARBA" id="ARBA00022833"/>
    </source>
</evidence>
<evidence type="ECO:0000313" key="6">
    <source>
        <dbReference type="EMBL" id="MBS2099895.1"/>
    </source>
</evidence>
<dbReference type="EMBL" id="JAGUCO010000016">
    <property type="protein sequence ID" value="MBS2099895.1"/>
    <property type="molecule type" value="Genomic_DNA"/>
</dbReference>
<evidence type="ECO:0000259" key="5">
    <source>
        <dbReference type="PROSITE" id="PS51747"/>
    </source>
</evidence>
<feature type="domain" description="CMP/dCMP-type deaminase" evidence="5">
    <location>
        <begin position="21"/>
        <end position="157"/>
    </location>
</feature>
<dbReference type="EC" id="3.5.4.5" evidence="6"/>
<keyword evidence="4" id="KW-0862">Zinc</keyword>
<evidence type="ECO:0000256" key="1">
    <source>
        <dbReference type="ARBA" id="ARBA00006576"/>
    </source>
</evidence>
<evidence type="ECO:0000256" key="2">
    <source>
        <dbReference type="ARBA" id="ARBA00022723"/>
    </source>
</evidence>
<dbReference type="InterPro" id="IPR050202">
    <property type="entry name" value="Cyt/Deoxycyt_deaminase"/>
</dbReference>
<dbReference type="GO" id="GO:0004126">
    <property type="term" value="F:cytidine deaminase activity"/>
    <property type="evidence" value="ECO:0007669"/>
    <property type="project" value="UniProtKB-EC"/>
</dbReference>
<dbReference type="RefSeq" id="WP_212217136.1">
    <property type="nucleotide sequence ID" value="NZ_JAGUCO010000016.1"/>
</dbReference>
<dbReference type="PANTHER" id="PTHR11644:SF2">
    <property type="entry name" value="CYTIDINE DEAMINASE"/>
    <property type="match status" value="1"/>
</dbReference>
<sequence length="164" mass="17801">MKNIHINTNITAFESPSELPEEDLELVEAAKEACSKAYAPYSRFNVGAAIRLANGVIVKGNNQENAAYPSGLCAERVAMFYANSKYPDVAVVGIAIIAMNDDGILKNPIAPCGSCRQVLLETELRMKQEFYTLLVGATEIYKIDSSAALLPLSFTGEGLKRKKP</sequence>
<comment type="similarity">
    <text evidence="1">Belongs to the cytidine and deoxycytidylate deaminase family.</text>
</comment>
<name>A0ABS5JY93_9BACT</name>
<dbReference type="PANTHER" id="PTHR11644">
    <property type="entry name" value="CYTIDINE DEAMINASE"/>
    <property type="match status" value="1"/>
</dbReference>
<dbReference type="Pfam" id="PF00383">
    <property type="entry name" value="dCMP_cyt_deam_1"/>
    <property type="match status" value="1"/>
</dbReference>
<dbReference type="Gene3D" id="3.40.140.10">
    <property type="entry name" value="Cytidine Deaminase, domain 2"/>
    <property type="match status" value="1"/>
</dbReference>
<proteinExistence type="inferred from homology"/>
<dbReference type="InterPro" id="IPR016193">
    <property type="entry name" value="Cytidine_deaminase-like"/>
</dbReference>
<organism evidence="6 7">
    <name type="scientific">Carboxylicivirga linearis</name>
    <dbReference type="NCBI Taxonomy" id="1628157"/>
    <lineage>
        <taxon>Bacteria</taxon>
        <taxon>Pseudomonadati</taxon>
        <taxon>Bacteroidota</taxon>
        <taxon>Bacteroidia</taxon>
        <taxon>Marinilabiliales</taxon>
        <taxon>Marinilabiliaceae</taxon>
        <taxon>Carboxylicivirga</taxon>
    </lineage>
</organism>
<comment type="caution">
    <text evidence="6">The sequence shown here is derived from an EMBL/GenBank/DDBJ whole genome shotgun (WGS) entry which is preliminary data.</text>
</comment>
<dbReference type="PROSITE" id="PS00903">
    <property type="entry name" value="CYT_DCMP_DEAMINASES_1"/>
    <property type="match status" value="1"/>
</dbReference>
<keyword evidence="7" id="KW-1185">Reference proteome</keyword>
<evidence type="ECO:0000313" key="7">
    <source>
        <dbReference type="Proteomes" id="UP000708576"/>
    </source>
</evidence>
<dbReference type="CDD" id="cd01283">
    <property type="entry name" value="cytidine_deaminase"/>
    <property type="match status" value="1"/>
</dbReference>
<dbReference type="InterPro" id="IPR002125">
    <property type="entry name" value="CMP_dCMP_dom"/>
</dbReference>
<keyword evidence="3 6" id="KW-0378">Hydrolase</keyword>
<evidence type="ECO:0000256" key="3">
    <source>
        <dbReference type="ARBA" id="ARBA00022801"/>
    </source>
</evidence>
<accession>A0ABS5JY93</accession>
<protein>
    <submittedName>
        <fullName evidence="6">Cytidine deaminase</fullName>
        <ecNumber evidence="6">3.5.4.5</ecNumber>
    </submittedName>
</protein>
<dbReference type="PROSITE" id="PS51747">
    <property type="entry name" value="CYT_DCMP_DEAMINASES_2"/>
    <property type="match status" value="1"/>
</dbReference>
<keyword evidence="2" id="KW-0479">Metal-binding</keyword>
<dbReference type="Proteomes" id="UP000708576">
    <property type="component" value="Unassembled WGS sequence"/>
</dbReference>